<dbReference type="InterPro" id="IPR058525">
    <property type="entry name" value="DUF8212"/>
</dbReference>
<reference evidence="3 4" key="1">
    <citation type="submission" date="2024-02" db="EMBL/GenBank/DDBJ databases">
        <title>First draft genome assembly of two strains of Seiridium cardinale.</title>
        <authorList>
            <person name="Emiliani G."/>
            <person name="Scali E."/>
        </authorList>
    </citation>
    <scope>NUCLEOTIDE SEQUENCE [LARGE SCALE GENOMIC DNA]</scope>
    <source>
        <strain evidence="3 4">BM-138-000479</strain>
    </source>
</reference>
<evidence type="ECO:0000259" key="2">
    <source>
        <dbReference type="Pfam" id="PF26640"/>
    </source>
</evidence>
<keyword evidence="4" id="KW-1185">Reference proteome</keyword>
<sequence length="575" mass="64763">MKLKNTSLTIAHATNYVHDTLLGLNNPQDGENATCQEQLELKTGLSDMHLLNTRTPKLETFLGRGKPKYAILSHTWGNDEVLYEDVRNSPVSVWSKKAGGSKVQRSAGTALKNDLYYIWVDTCCIDKSSSAELSEAINSMYLWYRRSSVCYAYLSDVLIRDEAILFPNSRWFARGLTLQELIAPLKVDFYDREWRPIGSRADLASRITAITSIDFDLLAGKESSRPADLNTYSVSQRMAWASRRHTTRVEDEAYCLMGIFDVNMPLLYGEGQKAFRRLQEEVLKRTNDQSIMVYNMSMSNQSHNHVLAPSPNSFDGMPLVRRHGGPDLDAIRLTSDGLQVRLQVCPVLAPTPVDATTKVGLLDCFVNVDDTWISRAAIVVTKLKNSYYLQDRLGIYIVRPDRGDIAGRLSTSVISDGYDELKLDIGRMATETIILHMRPRDDRSVKPSTEAQTLRLNPISQSTTTKYQLGPSIPARSCDIMGLENTLHSAWSPRTVAIIVVTAETEKELTYPFLLIIHHAAEIMIHIFENNYHFTQPDLVSPESLQEALRYSSQNIRSPQKGLVHKIPSKSPHLL</sequence>
<evidence type="ECO:0000313" key="4">
    <source>
        <dbReference type="Proteomes" id="UP001465668"/>
    </source>
</evidence>
<proteinExistence type="predicted"/>
<gene>
    <name evidence="3" type="ORF">SCAR479_02659</name>
</gene>
<protein>
    <submittedName>
        <fullName evidence="3">Heterokaryon incompatibility protein-domain-containing protein</fullName>
    </submittedName>
</protein>
<dbReference type="Pfam" id="PF06985">
    <property type="entry name" value="HET"/>
    <property type="match status" value="1"/>
</dbReference>
<dbReference type="PANTHER" id="PTHR10622:SF10">
    <property type="entry name" value="HET DOMAIN-CONTAINING PROTEIN"/>
    <property type="match status" value="1"/>
</dbReference>
<comment type="caution">
    <text evidence="3">The sequence shown here is derived from an EMBL/GenBank/DDBJ whole genome shotgun (WGS) entry which is preliminary data.</text>
</comment>
<organism evidence="3 4">
    <name type="scientific">Seiridium cardinale</name>
    <dbReference type="NCBI Taxonomy" id="138064"/>
    <lineage>
        <taxon>Eukaryota</taxon>
        <taxon>Fungi</taxon>
        <taxon>Dikarya</taxon>
        <taxon>Ascomycota</taxon>
        <taxon>Pezizomycotina</taxon>
        <taxon>Sordariomycetes</taxon>
        <taxon>Xylariomycetidae</taxon>
        <taxon>Amphisphaeriales</taxon>
        <taxon>Sporocadaceae</taxon>
        <taxon>Seiridium</taxon>
    </lineage>
</organism>
<dbReference type="PANTHER" id="PTHR10622">
    <property type="entry name" value="HET DOMAIN-CONTAINING PROTEIN"/>
    <property type="match status" value="1"/>
</dbReference>
<feature type="domain" description="DUF8212" evidence="2">
    <location>
        <begin position="273"/>
        <end position="306"/>
    </location>
</feature>
<evidence type="ECO:0000313" key="3">
    <source>
        <dbReference type="EMBL" id="KAK9780544.1"/>
    </source>
</evidence>
<dbReference type="Proteomes" id="UP001465668">
    <property type="component" value="Unassembled WGS sequence"/>
</dbReference>
<feature type="domain" description="Heterokaryon incompatibility" evidence="1">
    <location>
        <begin position="69"/>
        <end position="156"/>
    </location>
</feature>
<dbReference type="Pfam" id="PF26640">
    <property type="entry name" value="DUF8212"/>
    <property type="match status" value="1"/>
</dbReference>
<evidence type="ECO:0000259" key="1">
    <source>
        <dbReference type="Pfam" id="PF06985"/>
    </source>
</evidence>
<dbReference type="InterPro" id="IPR010730">
    <property type="entry name" value="HET"/>
</dbReference>
<dbReference type="EMBL" id="JARVKM010000006">
    <property type="protein sequence ID" value="KAK9780544.1"/>
    <property type="molecule type" value="Genomic_DNA"/>
</dbReference>
<accession>A0ABR2Y3C3</accession>
<name>A0ABR2Y3C3_9PEZI</name>